<dbReference type="PROSITE" id="PS50082">
    <property type="entry name" value="WD_REPEATS_2"/>
    <property type="match status" value="1"/>
</dbReference>
<dbReference type="InterPro" id="IPR015943">
    <property type="entry name" value="WD40/YVTN_repeat-like_dom_sf"/>
</dbReference>
<evidence type="ECO:0000256" key="1">
    <source>
        <dbReference type="ARBA" id="ARBA00022737"/>
    </source>
</evidence>
<evidence type="ECO:0000256" key="2">
    <source>
        <dbReference type="PROSITE-ProRule" id="PRU00221"/>
    </source>
</evidence>
<dbReference type="Pfam" id="PF24883">
    <property type="entry name" value="NPHP3_N"/>
    <property type="match status" value="1"/>
</dbReference>
<name>A0A7S8HUF6_FUSCU</name>
<dbReference type="SUPFAM" id="SSF52540">
    <property type="entry name" value="P-loop containing nucleoside triphosphate hydrolases"/>
    <property type="match status" value="1"/>
</dbReference>
<dbReference type="InterPro" id="IPR056884">
    <property type="entry name" value="NPHP3-like_N"/>
</dbReference>
<dbReference type="Gene3D" id="2.130.10.10">
    <property type="entry name" value="YVTN repeat-like/Quinoprotein amine dehydrogenase"/>
    <property type="match status" value="3"/>
</dbReference>
<organism evidence="4 5">
    <name type="scientific">Fusarium culmorum</name>
    <dbReference type="NCBI Taxonomy" id="5516"/>
    <lineage>
        <taxon>Eukaryota</taxon>
        <taxon>Fungi</taxon>
        <taxon>Dikarya</taxon>
        <taxon>Ascomycota</taxon>
        <taxon>Pezizomycotina</taxon>
        <taxon>Sordariomycetes</taxon>
        <taxon>Hypocreomycetidae</taxon>
        <taxon>Hypocreales</taxon>
        <taxon>Nectriaceae</taxon>
        <taxon>Fusarium</taxon>
    </lineage>
</organism>
<keyword evidence="2" id="KW-0853">WD repeat</keyword>
<proteinExistence type="predicted"/>
<feature type="domain" description="Nephrocystin 3-like N-terminal" evidence="3">
    <location>
        <begin position="45"/>
        <end position="195"/>
    </location>
</feature>
<dbReference type="InterPro" id="IPR036322">
    <property type="entry name" value="WD40_repeat_dom_sf"/>
</dbReference>
<evidence type="ECO:0000313" key="4">
    <source>
        <dbReference type="EMBL" id="QPC60864.1"/>
    </source>
</evidence>
<dbReference type="EMBL" id="CP064748">
    <property type="protein sequence ID" value="QPC60864.1"/>
    <property type="molecule type" value="Genomic_DNA"/>
</dbReference>
<keyword evidence="1" id="KW-0677">Repeat</keyword>
<evidence type="ECO:0000259" key="3">
    <source>
        <dbReference type="Pfam" id="PF24883"/>
    </source>
</evidence>
<dbReference type="SUPFAM" id="SSF50969">
    <property type="entry name" value="YVTN repeat-like/Quinoprotein amine dehydrogenase"/>
    <property type="match status" value="1"/>
</dbReference>
<protein>
    <recommendedName>
        <fullName evidence="3">Nephrocystin 3-like N-terminal domain-containing protein</fullName>
    </recommendedName>
</protein>
<dbReference type="InterPro" id="IPR027417">
    <property type="entry name" value="P-loop_NTPase"/>
</dbReference>
<dbReference type="SMART" id="SM00320">
    <property type="entry name" value="WD40"/>
    <property type="match status" value="5"/>
</dbReference>
<accession>A0A7S8HUF6</accession>
<dbReference type="Proteomes" id="UP000663297">
    <property type="component" value="Chromosome 2"/>
</dbReference>
<dbReference type="InterPro" id="IPR001680">
    <property type="entry name" value="WD40_rpt"/>
</dbReference>
<feature type="repeat" description="WD" evidence="2">
    <location>
        <begin position="868"/>
        <end position="900"/>
    </location>
</feature>
<dbReference type="InterPro" id="IPR011044">
    <property type="entry name" value="Quino_amine_DH_bsu"/>
</dbReference>
<dbReference type="PANTHER" id="PTHR10039">
    <property type="entry name" value="AMELOGENIN"/>
    <property type="match status" value="1"/>
</dbReference>
<evidence type="ECO:0000313" key="5">
    <source>
        <dbReference type="Proteomes" id="UP000663297"/>
    </source>
</evidence>
<reference evidence="4" key="1">
    <citation type="submission" date="2020-11" db="EMBL/GenBank/DDBJ databases">
        <title>The chromosome-scale genome resource for two endophytic Fusarium species: F. culmorum and F. pseudograminearum.</title>
        <authorList>
            <person name="Yuan Z."/>
        </authorList>
    </citation>
    <scope>NUCLEOTIDE SEQUENCE</scope>
    <source>
        <strain evidence="4">Class2-1B</strain>
    </source>
</reference>
<dbReference type="AlphaFoldDB" id="A0A7S8HUF6"/>
<sequence>MLTQFLSQRLEQEAKSKLRDLLLDPKDALDHIQHPANSFIRNIFDWAEDGESPTICWLPGLAGTGKSTVSRTVARDLKDQCLGGCFFFKKGAGNRANGRTIFSIIAYQLALNFPPVRQHVIDVIQEDPASVMGSMNDQWRTLIREPLDKVEDREFARNVVLVIDALDECDKNDRQSILTILTTCPDTLKVFITSRPEFDIEAYFARKKQFHREISLHRVKTVDIESDITMFLRHRISTIVTEHNACYPQKDLRLEQDWPGSERFQILTKRSVPLFIAAATFIRMIENISWAESPNTKLNMIIETSNRISSAYEAIYKPVLSLISNGTPDEARVKARDSFIHIIGSLILLANPLSMSSLASLLDIDVRDVAGLVNPLRSVLEIPRDGGTINLFHLSFRDFLLGKSAGYLQVDEATTHAKLSSRCLEHLERKLRPDICDLESPGRSRFDIDQDTFNRKIPQETQYACLYWVHHLIGSGKQLQDGDEEHRFLKGFFLNWIEVLCLTGRFFESPNMLQQLLKIVNKKSGSKIFKFVQDAIRFIHFFRDGIEETPLQLYHSGIVFSPSSSIVPEPFEDRHCPNSVTRLPTVDSNWPQSVQAFEVGVGDLIIQLTFLSNDIIITWGFHADVKIWDISSGSCLQTLKDWKDIRTSEFALGPAIGWFLEGSLLAIGAKGRIDIWNFESHSLITCLFLEESSIFHIAFSNDGMSLCSISKVATESSERVLHIHNLDSRECTNKVQIRNGNGAIYLSTKGQWLACVAGNCIWLSAWDTLNGLDWVVNLGPHYNEDRLIRFSSDGSLMAMTSIEGRVRIWRTGTEQCIWSLQYPYTGRIDGLCLTKDWLAAYSYRQQTVVFDLKTGKISHEMGKIANGSIAISADAKLLATVSEGNTVRVWNLSPMQSTHVGIFHLNLVEFLTVASDESTVVSACRYQVKTWDITSGQCIVTLGESYLMTFRAATENGSYCVMSSGHNIEVWSLDSWQQVKSLQREEGSFKPSDQPWAISENGEVLAIPVWQFQHHKIIQKIEIWDVHHGLLRQVLDSSPPMNPKVAFSPDGSIFAHTTVDSIEIRQNSESCKLLMRIEDYGMDLLTSLSFHGQKLVTIAMRGYITAWDTETGKLFTSYQMSRSWLAKSFINHDVLLGHVGPDVHLRQDFLKELQVSDDKCWIMRGGERVLWLPSDYRPHSKRYFSGLPVYALGSMIVIGTWSGRVFNLCIHIEIQVNGDVTWKQPSAQIVSDAVEQYTDRLGYWGNAGNAYLEK</sequence>
<gene>
    <name evidence="4" type="ORF">HYE67_003095</name>
</gene>
<dbReference type="PANTHER" id="PTHR10039:SF14">
    <property type="entry name" value="NACHT DOMAIN-CONTAINING PROTEIN"/>
    <property type="match status" value="1"/>
</dbReference>
<dbReference type="Gene3D" id="3.40.50.300">
    <property type="entry name" value="P-loop containing nucleotide triphosphate hydrolases"/>
    <property type="match status" value="1"/>
</dbReference>
<dbReference type="SUPFAM" id="SSF50978">
    <property type="entry name" value="WD40 repeat-like"/>
    <property type="match status" value="2"/>
</dbReference>